<feature type="transmembrane region" description="Helical" evidence="2">
    <location>
        <begin position="192"/>
        <end position="216"/>
    </location>
</feature>
<dbReference type="EMBL" id="VLTM01000014">
    <property type="protein sequence ID" value="KAA0165083.1"/>
    <property type="molecule type" value="Genomic_DNA"/>
</dbReference>
<feature type="transmembrane region" description="Helical" evidence="2">
    <location>
        <begin position="319"/>
        <end position="339"/>
    </location>
</feature>
<dbReference type="InterPro" id="IPR057352">
    <property type="entry name" value="TPR_TmcB/C"/>
</dbReference>
<evidence type="ECO:0000313" key="5">
    <source>
        <dbReference type="Proteomes" id="UP000325113"/>
    </source>
</evidence>
<feature type="transmembrane region" description="Helical" evidence="2">
    <location>
        <begin position="82"/>
        <end position="101"/>
    </location>
</feature>
<feature type="transmembrane region" description="Helical" evidence="2">
    <location>
        <begin position="237"/>
        <end position="255"/>
    </location>
</feature>
<feature type="region of interest" description="Disordered" evidence="1">
    <location>
        <begin position="1203"/>
        <end position="1232"/>
    </location>
</feature>
<feature type="transmembrane region" description="Helical" evidence="2">
    <location>
        <begin position="1663"/>
        <end position="1688"/>
    </location>
</feature>
<feature type="compositionally biased region" description="Low complexity" evidence="1">
    <location>
        <begin position="1067"/>
        <end position="1079"/>
    </location>
</feature>
<feature type="transmembrane region" description="Helical" evidence="2">
    <location>
        <begin position="143"/>
        <end position="164"/>
    </location>
</feature>
<feature type="transmembrane region" description="Helical" evidence="2">
    <location>
        <begin position="12"/>
        <end position="30"/>
    </location>
</feature>
<keyword evidence="2" id="KW-1133">Transmembrane helix</keyword>
<feature type="compositionally biased region" description="Acidic residues" evidence="1">
    <location>
        <begin position="1548"/>
        <end position="1562"/>
    </location>
</feature>
<feature type="transmembrane region" description="Helical" evidence="2">
    <location>
        <begin position="50"/>
        <end position="70"/>
    </location>
</feature>
<feature type="transmembrane region" description="Helical" evidence="2">
    <location>
        <begin position="1283"/>
        <end position="1303"/>
    </location>
</feature>
<keyword evidence="2" id="KW-0812">Transmembrane</keyword>
<dbReference type="PANTHER" id="PTHR31600:SF2">
    <property type="entry name" value="GAMETE ENRICHED GENE 10 PROTEIN-RELATED"/>
    <property type="match status" value="1"/>
</dbReference>
<feature type="transmembrane region" description="Helical" evidence="2">
    <location>
        <begin position="261"/>
        <end position="280"/>
    </location>
</feature>
<feature type="transmembrane region" description="Helical" evidence="2">
    <location>
        <begin position="107"/>
        <end position="131"/>
    </location>
</feature>
<gene>
    <name evidence="4" type="ORF">FNF31_02096</name>
</gene>
<dbReference type="Proteomes" id="UP000325113">
    <property type="component" value="Unassembled WGS sequence"/>
</dbReference>
<feature type="compositionally biased region" description="Basic and acidic residues" evidence="1">
    <location>
        <begin position="442"/>
        <end position="464"/>
    </location>
</feature>
<feature type="region of interest" description="Disordered" evidence="1">
    <location>
        <begin position="985"/>
        <end position="1086"/>
    </location>
</feature>
<organism evidence="4 5">
    <name type="scientific">Cafeteria roenbergensis</name>
    <name type="common">Marine flagellate</name>
    <dbReference type="NCBI Taxonomy" id="33653"/>
    <lineage>
        <taxon>Eukaryota</taxon>
        <taxon>Sar</taxon>
        <taxon>Stramenopiles</taxon>
        <taxon>Bigyra</taxon>
        <taxon>Opalozoa</taxon>
        <taxon>Bicosoecida</taxon>
        <taxon>Cafeteriaceae</taxon>
        <taxon>Cafeteria</taxon>
    </lineage>
</organism>
<comment type="caution">
    <text evidence="4">The sequence shown here is derived from an EMBL/GenBank/DDBJ whole genome shotgun (WGS) entry which is preliminary data.</text>
</comment>
<dbReference type="Pfam" id="PF25474">
    <property type="entry name" value="TPR_TmcB"/>
    <property type="match status" value="1"/>
</dbReference>
<keyword evidence="2" id="KW-0472">Membrane</keyword>
<proteinExistence type="predicted"/>
<feature type="region of interest" description="Disordered" evidence="1">
    <location>
        <begin position="1544"/>
        <end position="1605"/>
    </location>
</feature>
<feature type="transmembrane region" description="Helical" evidence="2">
    <location>
        <begin position="1479"/>
        <end position="1506"/>
    </location>
</feature>
<accession>A0A5A8DHU3</accession>
<feature type="transmembrane region" description="Helical" evidence="2">
    <location>
        <begin position="1888"/>
        <end position="1908"/>
    </location>
</feature>
<evidence type="ECO:0000313" key="4">
    <source>
        <dbReference type="EMBL" id="KAA0165083.1"/>
    </source>
</evidence>
<feature type="domain" description="TmcB/TmcC TPR repeats" evidence="3">
    <location>
        <begin position="615"/>
        <end position="725"/>
    </location>
</feature>
<evidence type="ECO:0000259" key="3">
    <source>
        <dbReference type="Pfam" id="PF25474"/>
    </source>
</evidence>
<dbReference type="PANTHER" id="PTHR31600">
    <property type="entry name" value="TINY MACROCYSTS PROTEIN B-RELATED"/>
    <property type="match status" value="1"/>
</dbReference>
<feature type="region of interest" description="Disordered" evidence="1">
    <location>
        <begin position="1120"/>
        <end position="1145"/>
    </location>
</feature>
<feature type="transmembrane region" description="Helical" evidence="2">
    <location>
        <begin position="292"/>
        <end position="313"/>
    </location>
</feature>
<evidence type="ECO:0000256" key="2">
    <source>
        <dbReference type="SAM" id="Phobius"/>
    </source>
</evidence>
<protein>
    <recommendedName>
        <fullName evidence="3">TmcB/TmcC TPR repeats domain-containing protein</fullName>
    </recommendedName>
</protein>
<name>A0A5A8DHU3_CAFRO</name>
<feature type="region of interest" description="Disordered" evidence="1">
    <location>
        <begin position="431"/>
        <end position="487"/>
    </location>
</feature>
<sequence length="1995" mass="210765">MAATIDEPAPILERIASLLLNGLFGLGLIARDQSGKASSLRQGAGSFGSLSFIIASLIEAGQMLAFPFSASQHIWDGTVVRNFVVPMLTVVMPASADVWFGPMVYRVMFFLGIAWVLIFVSLSVSIAVAFIREQKQSEFALRLFRGVAVLSTTALFLPVSSLLFRSYTCDAGSSVKGSTNDWLGAGIPCDNVWRMVGLGVVAVLLVLFFVLASFVAATFVDRRPGSLRWAAKSHGRVAVALLVAKVVLTAIYNVSPVTARGVGTTVTLIVVALGWLVSLYRELPMLRPVANALRAGSAAAFLWASLSLLVAQLMPENNISIVAVMAVPVAAIAGGMLVLTEARRVVNGKLADCASVSHIVLWASARVQEAEQIQHQAEGTPVAIAIERLASTFRLRYVEHVENSAAGGREDERGFITSRLISRLPVWQAAAEATAGASPSPRETRVTGPDTDRHAGQPRNRLDSETSATVQGADAAEQPQSGRARARRRSLLVGKKDLAEGGHPPTPQEAAQGPELEVHATAQVCGLPANGDAEATAKHRLRLLAAAEEAYRTAMKSEASGLALVAAAKFYETFSPNTQQEVDCIAKLKAMQPAPDLAFVVFVRGIELSDSTAAEGGLAAIDRVMFEQMADETRALRATALRSMVELWAHLEQKRPDLWQVLQTGARLDADIVRCDFLFSRMLRLNPESTTILRAYSGFLSGLGFDPVRGMELRNRADRIDEVASRQRVSKVASNISTIVPPPFQDFHQHMLDGFGRSITAKSSIVGHEITLPVARRDGTIIACNLTVDESPPDATTMQPRLAAVLHPVPSAHDLVLFTGEADGFRIASASRGALSLFGVDPSTLKDRHIPLTSFLPSLSPSFVPFAGTAAAARGRAGAGSSLLAQVKPDKRGVARVRVAPMLSLKETGLVPLEFQGAPFATVLAGSVQCMRMMGSEVFLLRFVPTRLVIPAGVPLDGSEAEMLVEDHPDAGPRLSMAPSLVSVLGGGATTRQPGSQRDVAPADPDGIMANVQDGQSIDSGGVALSRGSSAGEDAPAARFELPAQDGKPAAASTCEPEGTGSILAESQGSGAKASSAGATPQESKDLPVELLTRHVGFEQEPRVGDGAGDSEITELLSPVAPKRASASSPVAARDRTESSLTDNCGISRTSSGVAFRVGSKSSMRAGSHSLLVQPGRASVTIMTGQANRSALRTGARSSAVGAVSPSAIATDDPASASGVGDSSQHPDGRASALGSSANLFAGAASSCGESSAAGGAAHIGGLLRSVLRRNDSREPETTRIRLVLVLSAVCVILASAGTAIWIDWSRSQFAGRAEGLRMATERMHAFHASWVSAVAVFTNVSKASPFFVAPIEQLHQQVIEATDAMHAASMNLHDAAEVSGPLGAAYDLTEKFEVLEPTEDGARVVSSAKTTAEAENFFFGVLGVLKTLAPSDWLKPTGVHAFATLRLNEVAFRLALEKSLGHRERDFALLLPEAAQQIIIAGSAFLVGVILTSLVAITIAVTGLWRHSVSTMQLFLSFPAEVSGSLRQLATIQLEAADADGAAGLGDWDEEDSGEPDEDQPEVGGPDDVSPQIGGLGATKQTGSKRGLGAELRGDTGPNEDGETDAAMRNQVINEADATARWEAALHSLRAARRGKGRRTLRALSGPDRSFKVTNGFVISSLFWLLLPVAMIGGWLATLVLVSVASYQRSSGQANRILQASHVASHVDELEMYCNLAISDDAIMTKLMKDPDWRSSVMKDAMHAEVSLTEKMDGLIFGGVTCSAIGHCELLEPLRQGEGVVAPQSAALFLRDACIGAPQEQLDVCHSTLGGALASGLLAASSRITTYARLFFESRTSTNWTVPPPADIRRIERLAQVVNPHMRASLKRARVDLIDSTLEVLVQGQSLALTATWVFALVYLGITAIWLSSQVSQLAWPLRTARRLVRFLPSELVLAVPTLRHGLREVASGLSVTSGSSKRCCSGLACSRRSSSARKVAIQTPASGRAGSSGRSSS</sequence>
<reference evidence="4 5" key="1">
    <citation type="submission" date="2019-07" db="EMBL/GenBank/DDBJ databases">
        <title>Genomes of Cafeteria roenbergensis.</title>
        <authorList>
            <person name="Fischer M.G."/>
            <person name="Hackl T."/>
            <person name="Roman M."/>
        </authorList>
    </citation>
    <scope>NUCLEOTIDE SEQUENCE [LARGE SCALE GENOMIC DNA]</scope>
    <source>
        <strain evidence="4 5">Cflag</strain>
    </source>
</reference>
<dbReference type="InterPro" id="IPR052994">
    <property type="entry name" value="Tiny_macrocysts_regulators"/>
</dbReference>
<evidence type="ECO:0000256" key="1">
    <source>
        <dbReference type="SAM" id="MobiDB-lite"/>
    </source>
</evidence>